<protein>
    <submittedName>
        <fullName evidence="1">Uncharacterized protein</fullName>
    </submittedName>
</protein>
<dbReference type="AlphaFoldDB" id="A0AAV4ECR6"/>
<organism evidence="1 2">
    <name type="scientific">Elysia marginata</name>
    <dbReference type="NCBI Taxonomy" id="1093978"/>
    <lineage>
        <taxon>Eukaryota</taxon>
        <taxon>Metazoa</taxon>
        <taxon>Spiralia</taxon>
        <taxon>Lophotrochozoa</taxon>
        <taxon>Mollusca</taxon>
        <taxon>Gastropoda</taxon>
        <taxon>Heterobranchia</taxon>
        <taxon>Euthyneura</taxon>
        <taxon>Panpulmonata</taxon>
        <taxon>Sacoglossa</taxon>
        <taxon>Placobranchoidea</taxon>
        <taxon>Plakobranchidae</taxon>
        <taxon>Elysia</taxon>
    </lineage>
</organism>
<accession>A0AAV4ECR6</accession>
<dbReference type="Proteomes" id="UP000762676">
    <property type="component" value="Unassembled WGS sequence"/>
</dbReference>
<comment type="caution">
    <text evidence="1">The sequence shown here is derived from an EMBL/GenBank/DDBJ whole genome shotgun (WGS) entry which is preliminary data.</text>
</comment>
<name>A0AAV4ECR6_9GAST</name>
<gene>
    <name evidence="1" type="ORF">ElyMa_005370500</name>
</gene>
<sequence length="71" mass="8240">MRQSSSWKPDCQVDSYLTSAHSQCCQGCSYTLDWKEFSKRQANCVVFPMNSSRRRSRTIINTAKHTEDSEM</sequence>
<keyword evidence="2" id="KW-1185">Reference proteome</keyword>
<evidence type="ECO:0000313" key="2">
    <source>
        <dbReference type="Proteomes" id="UP000762676"/>
    </source>
</evidence>
<proteinExistence type="predicted"/>
<dbReference type="EMBL" id="BMAT01010697">
    <property type="protein sequence ID" value="GFR58853.1"/>
    <property type="molecule type" value="Genomic_DNA"/>
</dbReference>
<evidence type="ECO:0000313" key="1">
    <source>
        <dbReference type="EMBL" id="GFR58853.1"/>
    </source>
</evidence>
<reference evidence="1 2" key="1">
    <citation type="journal article" date="2021" name="Elife">
        <title>Chloroplast acquisition without the gene transfer in kleptoplastic sea slugs, Plakobranchus ocellatus.</title>
        <authorList>
            <person name="Maeda T."/>
            <person name="Takahashi S."/>
            <person name="Yoshida T."/>
            <person name="Shimamura S."/>
            <person name="Takaki Y."/>
            <person name="Nagai Y."/>
            <person name="Toyoda A."/>
            <person name="Suzuki Y."/>
            <person name="Arimoto A."/>
            <person name="Ishii H."/>
            <person name="Satoh N."/>
            <person name="Nishiyama T."/>
            <person name="Hasebe M."/>
            <person name="Maruyama T."/>
            <person name="Minagawa J."/>
            <person name="Obokata J."/>
            <person name="Shigenobu S."/>
        </authorList>
    </citation>
    <scope>NUCLEOTIDE SEQUENCE [LARGE SCALE GENOMIC DNA]</scope>
</reference>